<dbReference type="AlphaFoldDB" id="A0A0F9SET8"/>
<proteinExistence type="predicted"/>
<organism evidence="2">
    <name type="scientific">marine sediment metagenome</name>
    <dbReference type="NCBI Taxonomy" id="412755"/>
    <lineage>
        <taxon>unclassified sequences</taxon>
        <taxon>metagenomes</taxon>
        <taxon>ecological metagenomes</taxon>
    </lineage>
</organism>
<feature type="region of interest" description="Disordered" evidence="1">
    <location>
        <begin position="1"/>
        <end position="25"/>
    </location>
</feature>
<reference evidence="2" key="1">
    <citation type="journal article" date="2015" name="Nature">
        <title>Complex archaea that bridge the gap between prokaryotes and eukaryotes.</title>
        <authorList>
            <person name="Spang A."/>
            <person name="Saw J.H."/>
            <person name="Jorgensen S.L."/>
            <person name="Zaremba-Niedzwiedzka K."/>
            <person name="Martijn J."/>
            <person name="Lind A.E."/>
            <person name="van Eijk R."/>
            <person name="Schleper C."/>
            <person name="Guy L."/>
            <person name="Ettema T.J."/>
        </authorList>
    </citation>
    <scope>NUCLEOTIDE SEQUENCE</scope>
</reference>
<evidence type="ECO:0000313" key="2">
    <source>
        <dbReference type="EMBL" id="KKN27903.1"/>
    </source>
</evidence>
<comment type="caution">
    <text evidence="2">The sequence shown here is derived from an EMBL/GenBank/DDBJ whole genome shotgun (WGS) entry which is preliminary data.</text>
</comment>
<name>A0A0F9SET8_9ZZZZ</name>
<dbReference type="EMBL" id="LAZR01002606">
    <property type="protein sequence ID" value="KKN27903.1"/>
    <property type="molecule type" value="Genomic_DNA"/>
</dbReference>
<feature type="compositionally biased region" description="Basic residues" evidence="1">
    <location>
        <begin position="1"/>
        <end position="14"/>
    </location>
</feature>
<protein>
    <submittedName>
        <fullName evidence="2">Uncharacterized protein</fullName>
    </submittedName>
</protein>
<sequence>MPRAPKKPAKKPTTKKSQSWKTSKIQRAAMAAIMRENQSRHLQIIEDIKEDIGINPDTPVQFRQTMQGLDLTKLVEVVPEAPEGDAPEPDEAAGADA</sequence>
<gene>
    <name evidence="2" type="ORF">LCGC14_0859930</name>
</gene>
<evidence type="ECO:0000256" key="1">
    <source>
        <dbReference type="SAM" id="MobiDB-lite"/>
    </source>
</evidence>
<accession>A0A0F9SET8</accession>